<feature type="transmembrane region" description="Helical" evidence="7">
    <location>
        <begin position="129"/>
        <end position="148"/>
    </location>
</feature>
<dbReference type="SUPFAM" id="SSF103473">
    <property type="entry name" value="MFS general substrate transporter"/>
    <property type="match status" value="1"/>
</dbReference>
<feature type="transmembrane region" description="Helical" evidence="7">
    <location>
        <begin position="419"/>
        <end position="443"/>
    </location>
</feature>
<feature type="transmembrane region" description="Helical" evidence="7">
    <location>
        <begin position="544"/>
        <end position="563"/>
    </location>
</feature>
<feature type="transmembrane region" description="Helical" evidence="7">
    <location>
        <begin position="258"/>
        <end position="278"/>
    </location>
</feature>
<dbReference type="PANTHER" id="PTHR23501:SF109">
    <property type="entry name" value="MAJOR FACILITATOR SUPERFAMILY (MFS) PROFILE DOMAIN-CONTAINING PROTEIN-RELATED"/>
    <property type="match status" value="1"/>
</dbReference>
<dbReference type="OrthoDB" id="2587356at2759"/>
<dbReference type="GO" id="GO:0005886">
    <property type="term" value="C:plasma membrane"/>
    <property type="evidence" value="ECO:0007669"/>
    <property type="project" value="TreeGrafter"/>
</dbReference>
<dbReference type="EMBL" id="KN846953">
    <property type="protein sequence ID" value="KIV78555.1"/>
    <property type="molecule type" value="Genomic_DNA"/>
</dbReference>
<dbReference type="InterPro" id="IPR010573">
    <property type="entry name" value="MFS_Str1/Tri12-like"/>
</dbReference>
<dbReference type="Gene3D" id="1.20.1250.20">
    <property type="entry name" value="MFS general substrate transporter like domains"/>
    <property type="match status" value="2"/>
</dbReference>
<comment type="subcellular location">
    <subcellularLocation>
        <location evidence="1">Membrane</location>
        <topology evidence="1">Multi-pass membrane protein</topology>
    </subcellularLocation>
</comment>
<dbReference type="HOGENOM" id="CLU_000960_25_2_1"/>
<dbReference type="PROSITE" id="PS00216">
    <property type="entry name" value="SUGAR_TRANSPORT_1"/>
    <property type="match status" value="1"/>
</dbReference>
<organism evidence="9 10">
    <name type="scientific">Exophiala sideris</name>
    <dbReference type="NCBI Taxonomy" id="1016849"/>
    <lineage>
        <taxon>Eukaryota</taxon>
        <taxon>Fungi</taxon>
        <taxon>Dikarya</taxon>
        <taxon>Ascomycota</taxon>
        <taxon>Pezizomycotina</taxon>
        <taxon>Eurotiomycetes</taxon>
        <taxon>Chaetothyriomycetidae</taxon>
        <taxon>Chaetothyriales</taxon>
        <taxon>Herpotrichiellaceae</taxon>
        <taxon>Exophiala</taxon>
    </lineage>
</organism>
<feature type="transmembrane region" description="Helical" evidence="7">
    <location>
        <begin position="154"/>
        <end position="175"/>
    </location>
</feature>
<feature type="transmembrane region" description="Helical" evidence="7">
    <location>
        <begin position="61"/>
        <end position="87"/>
    </location>
</feature>
<evidence type="ECO:0000256" key="6">
    <source>
        <dbReference type="SAM" id="MobiDB-lite"/>
    </source>
</evidence>
<protein>
    <recommendedName>
        <fullName evidence="8">Major facilitator superfamily (MFS) profile domain-containing protein</fullName>
    </recommendedName>
</protein>
<gene>
    <name evidence="9" type="ORF">PV11_06200</name>
</gene>
<keyword evidence="4 7" id="KW-1133">Transmembrane helix</keyword>
<dbReference type="PROSITE" id="PS50850">
    <property type="entry name" value="MFS"/>
    <property type="match status" value="1"/>
</dbReference>
<dbReference type="PANTHER" id="PTHR23501">
    <property type="entry name" value="MAJOR FACILITATOR SUPERFAMILY"/>
    <property type="match status" value="1"/>
</dbReference>
<feature type="transmembrane region" description="Helical" evidence="7">
    <location>
        <begin position="99"/>
        <end position="117"/>
    </location>
</feature>
<feature type="transmembrane region" description="Helical" evidence="7">
    <location>
        <begin position="455"/>
        <end position="479"/>
    </location>
</feature>
<sequence>MASEQKQSADTDIAVHHHEHPNFHGPTEDKLDPHIRDDHGDPHRAALEDIDASTTVTKSTYAAVFFLGFTFQPSLSFAFYCALPLIVPMSEALQGNTNHSNWIASGWSLAGSVAFAIAGQLSDYFGRRYILMFGQVLLIIGHIIAATANSLNQAIAGMVIIGFGTGSTFVLYPGISELLPNRYRSIGLAWTELNLLPFATFGPLIARTLTANASWRWVYILGAITGVISVVGTAVFYHPPSHPLIEISRRQLIAEVDYLGIVLYSVGIALFLIGLNWGGLDYPWVSAAVLVPLILGILIFASAFVWDFSGRPKRPLFPARLIKRYREYLSLLIFIFVVGMVYFSMGTLLPQQIAYMYTSDPIKAGLYNIPGGFAGAGGGVFLGGLIAKMKRVQWQLFTGVVLQTVCVALYGILTPDRLAAAIVLQFFANLPFAWITLACYIIAGLNVPQRDLGLALGLVGTFRFLGGAVGTTIFASILANRAATTTVQRTIEAVLPLGFPRDQVPALMAAVASGKASLLSNYSATIIKAAQVALQWGYSDAFRVMWLATIPFGVIASCIALWVPDVSPYFTQHTAVTLEKNRLGEAQQSEEEKVVSEEA</sequence>
<evidence type="ECO:0000313" key="9">
    <source>
        <dbReference type="EMBL" id="KIV78555.1"/>
    </source>
</evidence>
<dbReference type="InterPro" id="IPR005829">
    <property type="entry name" value="Sugar_transporter_CS"/>
</dbReference>
<keyword evidence="5 7" id="KW-0472">Membrane</keyword>
<accession>A0A0D1VRA6</accession>
<dbReference type="InterPro" id="IPR036259">
    <property type="entry name" value="MFS_trans_sf"/>
</dbReference>
<evidence type="ECO:0000256" key="3">
    <source>
        <dbReference type="ARBA" id="ARBA00022692"/>
    </source>
</evidence>
<evidence type="ECO:0000259" key="8">
    <source>
        <dbReference type="PROSITE" id="PS50850"/>
    </source>
</evidence>
<dbReference type="InterPro" id="IPR020846">
    <property type="entry name" value="MFS_dom"/>
</dbReference>
<evidence type="ECO:0000256" key="7">
    <source>
        <dbReference type="SAM" id="Phobius"/>
    </source>
</evidence>
<evidence type="ECO:0000256" key="4">
    <source>
        <dbReference type="ARBA" id="ARBA00022989"/>
    </source>
</evidence>
<feature type="transmembrane region" description="Helical" evidence="7">
    <location>
        <begin position="217"/>
        <end position="237"/>
    </location>
</feature>
<feature type="transmembrane region" description="Helical" evidence="7">
    <location>
        <begin position="284"/>
        <end position="306"/>
    </location>
</feature>
<keyword evidence="3 7" id="KW-0812">Transmembrane</keyword>
<dbReference type="InterPro" id="IPR053791">
    <property type="entry name" value="MFS_Tri12-like"/>
</dbReference>
<feature type="transmembrane region" description="Helical" evidence="7">
    <location>
        <begin position="327"/>
        <end position="345"/>
    </location>
</feature>
<dbReference type="CDD" id="cd06179">
    <property type="entry name" value="MFS_TRI12_like"/>
    <property type="match status" value="1"/>
</dbReference>
<dbReference type="Pfam" id="PF06609">
    <property type="entry name" value="TRI12"/>
    <property type="match status" value="1"/>
</dbReference>
<keyword evidence="2" id="KW-0813">Transport</keyword>
<feature type="transmembrane region" description="Helical" evidence="7">
    <location>
        <begin position="187"/>
        <end position="205"/>
    </location>
</feature>
<evidence type="ECO:0000256" key="2">
    <source>
        <dbReference type="ARBA" id="ARBA00022448"/>
    </source>
</evidence>
<evidence type="ECO:0000256" key="1">
    <source>
        <dbReference type="ARBA" id="ARBA00004141"/>
    </source>
</evidence>
<dbReference type="STRING" id="1016849.A0A0D1VRA6"/>
<dbReference type="Proteomes" id="UP000053599">
    <property type="component" value="Unassembled WGS sequence"/>
</dbReference>
<feature type="transmembrane region" description="Helical" evidence="7">
    <location>
        <begin position="365"/>
        <end position="387"/>
    </location>
</feature>
<reference evidence="9 10" key="1">
    <citation type="submission" date="2015-01" db="EMBL/GenBank/DDBJ databases">
        <title>The Genome Sequence of Exophiala sideris CBS121828.</title>
        <authorList>
            <consortium name="The Broad Institute Genomics Platform"/>
            <person name="Cuomo C."/>
            <person name="de Hoog S."/>
            <person name="Gorbushina A."/>
            <person name="Stielow B."/>
            <person name="Teixiera M."/>
            <person name="Abouelleil A."/>
            <person name="Chapman S.B."/>
            <person name="Priest M."/>
            <person name="Young S.K."/>
            <person name="Wortman J."/>
            <person name="Nusbaum C."/>
            <person name="Birren B."/>
        </authorList>
    </citation>
    <scope>NUCLEOTIDE SEQUENCE [LARGE SCALE GENOMIC DNA]</scope>
    <source>
        <strain evidence="9 10">CBS 121828</strain>
    </source>
</reference>
<dbReference type="AlphaFoldDB" id="A0A0D1VRA6"/>
<evidence type="ECO:0000313" key="10">
    <source>
        <dbReference type="Proteomes" id="UP000053599"/>
    </source>
</evidence>
<feature type="region of interest" description="Disordered" evidence="6">
    <location>
        <begin position="18"/>
        <end position="43"/>
    </location>
</feature>
<feature type="transmembrane region" description="Helical" evidence="7">
    <location>
        <begin position="394"/>
        <end position="413"/>
    </location>
</feature>
<proteinExistence type="predicted"/>
<name>A0A0D1VRA6_9EURO</name>
<dbReference type="GO" id="GO:0022857">
    <property type="term" value="F:transmembrane transporter activity"/>
    <property type="evidence" value="ECO:0007669"/>
    <property type="project" value="InterPro"/>
</dbReference>
<evidence type="ECO:0000256" key="5">
    <source>
        <dbReference type="ARBA" id="ARBA00023136"/>
    </source>
</evidence>
<feature type="domain" description="Major facilitator superfamily (MFS) profile" evidence="8">
    <location>
        <begin position="60"/>
        <end position="528"/>
    </location>
</feature>